<sequence length="88" mass="10594">MENGYVILGIIALLFLSMYGFSYYSVFREKNRQKKEQQLEAEAEAQRVLRRQKMQAEIDARVQKFNKRKEEIQHELELLKKMKEQQIG</sequence>
<evidence type="ECO:0000313" key="3">
    <source>
        <dbReference type="EMBL" id="MBD0834443.1"/>
    </source>
</evidence>
<evidence type="ECO:0000256" key="2">
    <source>
        <dbReference type="SAM" id="Phobius"/>
    </source>
</evidence>
<protein>
    <submittedName>
        <fullName evidence="3">Uncharacterized protein</fullName>
    </submittedName>
</protein>
<reference evidence="3" key="1">
    <citation type="journal article" date="2013" name="Int. J. Syst. Evol. Microbiol.">
        <title>Aestuariibaculum suncheonense gen. nov., sp. nov., a marine bacterium of the family Flavobacteriaceae isolated from a tidal flat and emended descriptions of the genera Gaetbulibacter and Tamlana.</title>
        <authorList>
            <person name="Jeong S.H."/>
            <person name="Park M.S."/>
            <person name="Jin H.M."/>
            <person name="Lee K."/>
            <person name="Park W."/>
            <person name="Jeon C.O."/>
        </authorList>
    </citation>
    <scope>NUCLEOTIDE SEQUENCE</scope>
    <source>
        <strain evidence="3">SC17</strain>
    </source>
</reference>
<dbReference type="RefSeq" id="WP_188214915.1">
    <property type="nucleotide sequence ID" value="NZ_BAABGH010000004.1"/>
</dbReference>
<proteinExistence type="predicted"/>
<feature type="coiled-coil region" evidence="1">
    <location>
        <begin position="31"/>
        <end position="82"/>
    </location>
</feature>
<organism evidence="3 4">
    <name type="scientific">Aestuariibaculum suncheonense</name>
    <dbReference type="NCBI Taxonomy" id="1028745"/>
    <lineage>
        <taxon>Bacteria</taxon>
        <taxon>Pseudomonadati</taxon>
        <taxon>Bacteroidota</taxon>
        <taxon>Flavobacteriia</taxon>
        <taxon>Flavobacteriales</taxon>
        <taxon>Flavobacteriaceae</taxon>
    </lineage>
</organism>
<comment type="caution">
    <text evidence="3">The sequence shown here is derived from an EMBL/GenBank/DDBJ whole genome shotgun (WGS) entry which is preliminary data.</text>
</comment>
<keyword evidence="4" id="KW-1185">Reference proteome</keyword>
<dbReference type="Proteomes" id="UP000602057">
    <property type="component" value="Unassembled WGS sequence"/>
</dbReference>
<accession>A0A8J6Q3G7</accession>
<dbReference type="EMBL" id="JACVXC010000001">
    <property type="protein sequence ID" value="MBD0834443.1"/>
    <property type="molecule type" value="Genomic_DNA"/>
</dbReference>
<keyword evidence="2" id="KW-1133">Transmembrane helix</keyword>
<feature type="transmembrane region" description="Helical" evidence="2">
    <location>
        <begin position="6"/>
        <end position="27"/>
    </location>
</feature>
<keyword evidence="2" id="KW-0472">Membrane</keyword>
<keyword evidence="2" id="KW-0812">Transmembrane</keyword>
<evidence type="ECO:0000313" key="4">
    <source>
        <dbReference type="Proteomes" id="UP000602057"/>
    </source>
</evidence>
<gene>
    <name evidence="3" type="ORF">ICJ84_03220</name>
</gene>
<name>A0A8J6Q3G7_9FLAO</name>
<dbReference type="AlphaFoldDB" id="A0A8J6Q3G7"/>
<reference evidence="3" key="2">
    <citation type="submission" date="2020-09" db="EMBL/GenBank/DDBJ databases">
        <authorList>
            <person name="Wu Z."/>
        </authorList>
    </citation>
    <scope>NUCLEOTIDE SEQUENCE</scope>
    <source>
        <strain evidence="3">SC17</strain>
    </source>
</reference>
<evidence type="ECO:0000256" key="1">
    <source>
        <dbReference type="SAM" id="Coils"/>
    </source>
</evidence>
<keyword evidence="1" id="KW-0175">Coiled coil</keyword>